<dbReference type="PROSITE" id="PS50234">
    <property type="entry name" value="VWFA"/>
    <property type="match status" value="1"/>
</dbReference>
<dbReference type="InterPro" id="IPR002035">
    <property type="entry name" value="VWF_A"/>
</dbReference>
<protein>
    <submittedName>
        <fullName evidence="3">Stress response protein SCP2</fullName>
    </submittedName>
</protein>
<dbReference type="Proteomes" id="UP000533269">
    <property type="component" value="Unassembled WGS sequence"/>
</dbReference>
<sequence length="416" mass="44038">MPTLTEGGNAPLTSSSVRVSVAGPVDVTALVLNADGKVAGDDDMVFFNQPSAPGVRLDGTALAIELTGLRPGADKVVVVASPEAQGATFAGTAVRLRVEAGGDPVEFSPSRLGSETVVVLAELYRRGGDWKVRAVGQGYADGLAGLATDFGVDVDEPAAAPAAAAPAPAAPTAPGVSFTKGEEKLPAEMREKLNLRKQQVAVVLTKHRMTGLRCRVVVVLDVSGSTSGLYRRGVFSRAVERVAPVAAQVDDGAEMQAWAMGGQAEQLEDITIGTLPQWIERYTAKRYTGAGGWNNEKAAIEDVAGYVARNPLDIPTLVLFFHDGGVTDNGGTERALRAVEGEPVFWQFIGIGRSDYGVLEKLDTLRGRTHDNTGFFALDDLDRVSDAELYDRILQEFPSWVRSYYPPGAPALQGLS</sequence>
<organism evidence="3 4">
    <name type="scientific">Kineococcus radiotolerans</name>
    <dbReference type="NCBI Taxonomy" id="131568"/>
    <lineage>
        <taxon>Bacteria</taxon>
        <taxon>Bacillati</taxon>
        <taxon>Actinomycetota</taxon>
        <taxon>Actinomycetes</taxon>
        <taxon>Kineosporiales</taxon>
        <taxon>Kineosporiaceae</taxon>
        <taxon>Kineococcus</taxon>
    </lineage>
</organism>
<dbReference type="Gene3D" id="3.40.50.410">
    <property type="entry name" value="von Willebrand factor, type A domain"/>
    <property type="match status" value="1"/>
</dbReference>
<comment type="similarity">
    <text evidence="1">Belongs to the CAPAB/TerDEXZ family.</text>
</comment>
<dbReference type="RefSeq" id="WP_183391102.1">
    <property type="nucleotide sequence ID" value="NZ_JACHVY010000001.1"/>
</dbReference>
<feature type="domain" description="VWFA" evidence="2">
    <location>
        <begin position="215"/>
        <end position="393"/>
    </location>
</feature>
<dbReference type="InterPro" id="IPR003325">
    <property type="entry name" value="TerD"/>
</dbReference>
<dbReference type="AlphaFoldDB" id="A0A7W4TLH1"/>
<proteinExistence type="inferred from homology"/>
<evidence type="ECO:0000313" key="3">
    <source>
        <dbReference type="EMBL" id="MBB2901116.1"/>
    </source>
</evidence>
<dbReference type="SMART" id="SM00327">
    <property type="entry name" value="VWA"/>
    <property type="match status" value="1"/>
</dbReference>
<reference evidence="3 4" key="2">
    <citation type="submission" date="2020-08" db="EMBL/GenBank/DDBJ databases">
        <authorList>
            <person name="Partida-Martinez L."/>
            <person name="Huntemann M."/>
            <person name="Clum A."/>
            <person name="Wang J."/>
            <person name="Palaniappan K."/>
            <person name="Ritter S."/>
            <person name="Chen I.-M."/>
            <person name="Stamatis D."/>
            <person name="Reddy T."/>
            <person name="O'Malley R."/>
            <person name="Daum C."/>
            <person name="Shapiro N."/>
            <person name="Ivanova N."/>
            <person name="Kyrpides N."/>
            <person name="Woyke T."/>
        </authorList>
    </citation>
    <scope>NUCLEOTIDE SEQUENCE [LARGE SCALE GENOMIC DNA]</scope>
    <source>
        <strain evidence="3 4">AS2.23</strain>
    </source>
</reference>
<gene>
    <name evidence="3" type="ORF">FHR75_001904</name>
</gene>
<dbReference type="InterPro" id="IPR051324">
    <property type="entry name" value="Stress/Tellurium_Resist"/>
</dbReference>
<evidence type="ECO:0000313" key="4">
    <source>
        <dbReference type="Proteomes" id="UP000533269"/>
    </source>
</evidence>
<dbReference type="InterPro" id="IPR019303">
    <property type="entry name" value="vWA_TerF_C"/>
</dbReference>
<dbReference type="Gene3D" id="2.60.60.30">
    <property type="entry name" value="sav2460 like domains"/>
    <property type="match status" value="1"/>
</dbReference>
<dbReference type="CDD" id="cd06974">
    <property type="entry name" value="TerD_like"/>
    <property type="match status" value="1"/>
</dbReference>
<dbReference type="Pfam" id="PF02342">
    <property type="entry name" value="TerD"/>
    <property type="match status" value="1"/>
</dbReference>
<dbReference type="InterPro" id="IPR036465">
    <property type="entry name" value="vWFA_dom_sf"/>
</dbReference>
<dbReference type="PANTHER" id="PTHR32097:SF4">
    <property type="entry name" value="GENERAL STRESS PROTEIN 16U"/>
    <property type="match status" value="1"/>
</dbReference>
<dbReference type="PANTHER" id="PTHR32097">
    <property type="entry name" value="CAMP-BINDING PROTEIN 1-RELATED"/>
    <property type="match status" value="1"/>
</dbReference>
<reference evidence="3 4" key="1">
    <citation type="submission" date="2020-08" db="EMBL/GenBank/DDBJ databases">
        <title>The Agave Microbiome: Exploring the role of microbial communities in plant adaptations to desert environments.</title>
        <authorList>
            <person name="Partida-Martinez L.P."/>
        </authorList>
    </citation>
    <scope>NUCLEOTIDE SEQUENCE [LARGE SCALE GENOMIC DNA]</scope>
    <source>
        <strain evidence="3 4">AS2.23</strain>
    </source>
</reference>
<name>A0A7W4TLH1_KINRA</name>
<dbReference type="SUPFAM" id="SSF53300">
    <property type="entry name" value="vWA-like"/>
    <property type="match status" value="1"/>
</dbReference>
<dbReference type="Pfam" id="PF10138">
    <property type="entry name" value="vWA-TerF-like"/>
    <property type="match status" value="1"/>
</dbReference>
<evidence type="ECO:0000259" key="2">
    <source>
        <dbReference type="PROSITE" id="PS50234"/>
    </source>
</evidence>
<dbReference type="EMBL" id="JACHVY010000001">
    <property type="protein sequence ID" value="MBB2901116.1"/>
    <property type="molecule type" value="Genomic_DNA"/>
</dbReference>
<accession>A0A7W4TLH1</accession>
<comment type="caution">
    <text evidence="3">The sequence shown here is derived from an EMBL/GenBank/DDBJ whole genome shotgun (WGS) entry which is preliminary data.</text>
</comment>
<evidence type="ECO:0000256" key="1">
    <source>
        <dbReference type="ARBA" id="ARBA00008775"/>
    </source>
</evidence>